<dbReference type="GeneID" id="81602814"/>
<feature type="domain" description="MYND-type" evidence="6">
    <location>
        <begin position="12"/>
        <end position="53"/>
    </location>
</feature>
<evidence type="ECO:0000256" key="5">
    <source>
        <dbReference type="SAM" id="MobiDB-lite"/>
    </source>
</evidence>
<evidence type="ECO:0000256" key="4">
    <source>
        <dbReference type="PROSITE-ProRule" id="PRU00134"/>
    </source>
</evidence>
<dbReference type="InterPro" id="IPR002893">
    <property type="entry name" value="Znf_MYND"/>
</dbReference>
<feature type="compositionally biased region" description="Polar residues" evidence="5">
    <location>
        <begin position="56"/>
        <end position="70"/>
    </location>
</feature>
<dbReference type="EMBL" id="JAPVEA010000008">
    <property type="protein sequence ID" value="KAJ5438191.1"/>
    <property type="molecule type" value="Genomic_DNA"/>
</dbReference>
<feature type="region of interest" description="Disordered" evidence="5">
    <location>
        <begin position="54"/>
        <end position="77"/>
    </location>
</feature>
<dbReference type="GO" id="GO:0008270">
    <property type="term" value="F:zinc ion binding"/>
    <property type="evidence" value="ECO:0007669"/>
    <property type="project" value="UniProtKB-KW"/>
</dbReference>
<evidence type="ECO:0000256" key="3">
    <source>
        <dbReference type="ARBA" id="ARBA00022833"/>
    </source>
</evidence>
<evidence type="ECO:0000256" key="1">
    <source>
        <dbReference type="ARBA" id="ARBA00022723"/>
    </source>
</evidence>
<dbReference type="AlphaFoldDB" id="A0AAD6FYW3"/>
<name>A0AAD6FYW3_9EURO</name>
<evidence type="ECO:0000259" key="6">
    <source>
        <dbReference type="PROSITE" id="PS50865"/>
    </source>
</evidence>
<keyword evidence="8" id="KW-1185">Reference proteome</keyword>
<evidence type="ECO:0000256" key="2">
    <source>
        <dbReference type="ARBA" id="ARBA00022771"/>
    </source>
</evidence>
<organism evidence="7 8">
    <name type="scientific">Penicillium daleae</name>
    <dbReference type="NCBI Taxonomy" id="63821"/>
    <lineage>
        <taxon>Eukaryota</taxon>
        <taxon>Fungi</taxon>
        <taxon>Dikarya</taxon>
        <taxon>Ascomycota</taxon>
        <taxon>Pezizomycotina</taxon>
        <taxon>Eurotiomycetes</taxon>
        <taxon>Eurotiomycetidae</taxon>
        <taxon>Eurotiales</taxon>
        <taxon>Aspergillaceae</taxon>
        <taxon>Penicillium</taxon>
    </lineage>
</organism>
<protein>
    <recommendedName>
        <fullName evidence="6">MYND-type domain-containing protein</fullName>
    </recommendedName>
</protein>
<sequence length="281" mass="31168">MADTGSPTVDKCKTCNQPAAEGQTLKRCGRCKGVLYCSRDCQKADWKPQKAICAGKSQSGAESNTGSAPGTTRDVHRVTNTSRVSRALEADVEKPFHKLYAKQWLHGRPEKDVYKLLIDTHRMRVEDHRVFGGQFDMGSNYGGAINGGESGFRRFLGLVECQRGLVPSWWSPTKANECIALGLSRPGWSSLACTVEKSSIVDHYGDRLMPMQLRMFSEQIYGTTPNGQSGARMLQSQMSLERDSGYRCWFHVDWSHLCRSPGEAAAFQAARARAFGSGNWF</sequence>
<dbReference type="Pfam" id="PF01753">
    <property type="entry name" value="zf-MYND"/>
    <property type="match status" value="1"/>
</dbReference>
<evidence type="ECO:0000313" key="8">
    <source>
        <dbReference type="Proteomes" id="UP001213681"/>
    </source>
</evidence>
<gene>
    <name evidence="7" type="ORF">N7458_009189</name>
</gene>
<dbReference type="RefSeq" id="XP_056761420.1">
    <property type="nucleotide sequence ID" value="XM_056912571.1"/>
</dbReference>
<dbReference type="PROSITE" id="PS50865">
    <property type="entry name" value="ZF_MYND_2"/>
    <property type="match status" value="1"/>
</dbReference>
<accession>A0AAD6FYW3</accession>
<evidence type="ECO:0000313" key="7">
    <source>
        <dbReference type="EMBL" id="KAJ5438191.1"/>
    </source>
</evidence>
<keyword evidence="1" id="KW-0479">Metal-binding</keyword>
<reference evidence="7" key="2">
    <citation type="journal article" date="2023" name="IMA Fungus">
        <title>Comparative genomic study of the Penicillium genus elucidates a diverse pangenome and 15 lateral gene transfer events.</title>
        <authorList>
            <person name="Petersen C."/>
            <person name="Sorensen T."/>
            <person name="Nielsen M.R."/>
            <person name="Sondergaard T.E."/>
            <person name="Sorensen J.L."/>
            <person name="Fitzpatrick D.A."/>
            <person name="Frisvad J.C."/>
            <person name="Nielsen K.L."/>
        </authorList>
    </citation>
    <scope>NUCLEOTIDE SEQUENCE</scope>
    <source>
        <strain evidence="7">IBT 16125</strain>
    </source>
</reference>
<dbReference type="Gene3D" id="6.10.140.2220">
    <property type="match status" value="1"/>
</dbReference>
<comment type="caution">
    <text evidence="7">The sequence shown here is derived from an EMBL/GenBank/DDBJ whole genome shotgun (WGS) entry which is preliminary data.</text>
</comment>
<proteinExistence type="predicted"/>
<dbReference type="Proteomes" id="UP001213681">
    <property type="component" value="Unassembled WGS sequence"/>
</dbReference>
<dbReference type="SUPFAM" id="SSF144232">
    <property type="entry name" value="HIT/MYND zinc finger-like"/>
    <property type="match status" value="1"/>
</dbReference>
<keyword evidence="2 4" id="KW-0863">Zinc-finger</keyword>
<reference evidence="7" key="1">
    <citation type="submission" date="2022-12" db="EMBL/GenBank/DDBJ databases">
        <authorList>
            <person name="Petersen C."/>
        </authorList>
    </citation>
    <scope>NUCLEOTIDE SEQUENCE</scope>
    <source>
        <strain evidence="7">IBT 16125</strain>
    </source>
</reference>
<keyword evidence="3" id="KW-0862">Zinc</keyword>